<dbReference type="InterPro" id="IPR052574">
    <property type="entry name" value="CDIRP"/>
</dbReference>
<evidence type="ECO:0000313" key="6">
    <source>
        <dbReference type="EMBL" id="KIO54731.1"/>
    </source>
</evidence>
<feature type="chain" id="PRO_5002221721" evidence="4">
    <location>
        <begin position="21"/>
        <end position="330"/>
    </location>
</feature>
<dbReference type="InterPro" id="IPR032675">
    <property type="entry name" value="LRR_dom_sf"/>
</dbReference>
<evidence type="ECO:0000256" key="1">
    <source>
        <dbReference type="ARBA" id="ARBA00022614"/>
    </source>
</evidence>
<feature type="domain" description="Secretion system C-terminal sorting" evidence="5">
    <location>
        <begin position="263"/>
        <end position="329"/>
    </location>
</feature>
<dbReference type="PANTHER" id="PTHR47566">
    <property type="match status" value="1"/>
</dbReference>
<dbReference type="Proteomes" id="UP000032061">
    <property type="component" value="Unassembled WGS sequence"/>
</dbReference>
<evidence type="ECO:0000313" key="7">
    <source>
        <dbReference type="EMBL" id="OXA85588.1"/>
    </source>
</evidence>
<dbReference type="EMBL" id="JPRK01000002">
    <property type="protein sequence ID" value="KIO54731.1"/>
    <property type="molecule type" value="Genomic_DNA"/>
</dbReference>
<sequence>MKMKITLSTFFLLAITLVQSQNITIPDAKFKAYLVANTAINTNGDAEISKTEAEAFTGYMDCSSKSIVNLAGIESFINLTGLNTNYNNSTTLDLSSNLKLTSLYCVANYLTALNTAPLLELKNLECGINKITALNLSKNTKLETLRTGSNLLTALDLSKNLLLYDLGCENNKIENIDISLNVKLTSIDCRSNLLKSLNLNNGKTLFFNLMKSTGNANLTCIQVDNLNSVRVGTWQYDTKATFSTNCQYNLGLNDVVLDSAVHVYPNPASHVVTINSPSPIDAVKIYSVTGALVKTIANPTQVEVSGWSKGLYFFVFQIGTQYLNKEIIVK</sequence>
<dbReference type="Pfam" id="PF18962">
    <property type="entry name" value="Por_Secre_tail"/>
    <property type="match status" value="1"/>
</dbReference>
<evidence type="ECO:0000313" key="8">
    <source>
        <dbReference type="Proteomes" id="UP000032061"/>
    </source>
</evidence>
<keyword evidence="2 4" id="KW-0732">Signal</keyword>
<dbReference type="PANTHER" id="PTHR47566:SF1">
    <property type="entry name" value="PROTEIN NUD1"/>
    <property type="match status" value="1"/>
</dbReference>
<evidence type="ECO:0000313" key="9">
    <source>
        <dbReference type="Proteomes" id="UP000198302"/>
    </source>
</evidence>
<evidence type="ECO:0000259" key="5">
    <source>
        <dbReference type="Pfam" id="PF18962"/>
    </source>
</evidence>
<evidence type="ECO:0000256" key="4">
    <source>
        <dbReference type="SAM" id="SignalP"/>
    </source>
</evidence>
<dbReference type="RefSeq" id="WP_041515816.1">
    <property type="nucleotide sequence ID" value="NZ_JPRK01000002.1"/>
</dbReference>
<protein>
    <submittedName>
        <fullName evidence="7">T9SS C-terminal target domain-containing protein</fullName>
    </submittedName>
</protein>
<comment type="caution">
    <text evidence="6">The sequence shown here is derived from an EMBL/GenBank/DDBJ whole genome shotgun (WGS) entry which is preliminary data.</text>
</comment>
<proteinExistence type="predicted"/>
<keyword evidence="3" id="KW-0677">Repeat</keyword>
<dbReference type="GO" id="GO:0035591">
    <property type="term" value="F:signaling adaptor activity"/>
    <property type="evidence" value="ECO:0007669"/>
    <property type="project" value="TreeGrafter"/>
</dbReference>
<organism evidence="6 8">
    <name type="scientific">Flavobacterium hibernum</name>
    <dbReference type="NCBI Taxonomy" id="37752"/>
    <lineage>
        <taxon>Bacteria</taxon>
        <taxon>Pseudomonadati</taxon>
        <taxon>Bacteroidota</taxon>
        <taxon>Flavobacteriia</taxon>
        <taxon>Flavobacteriales</taxon>
        <taxon>Flavobacteriaceae</taxon>
        <taxon>Flavobacterium</taxon>
    </lineage>
</organism>
<name>A0A0D0F4X0_9FLAO</name>
<dbReference type="OrthoDB" id="3179827at2"/>
<dbReference type="SUPFAM" id="SSF52058">
    <property type="entry name" value="L domain-like"/>
    <property type="match status" value="1"/>
</dbReference>
<dbReference type="AlphaFoldDB" id="A0A0D0F4X0"/>
<dbReference type="Gene3D" id="3.80.10.10">
    <property type="entry name" value="Ribonuclease Inhibitor"/>
    <property type="match status" value="1"/>
</dbReference>
<reference evidence="7 9" key="2">
    <citation type="submission" date="2016-11" db="EMBL/GenBank/DDBJ databases">
        <title>Whole genomes of Flavobacteriaceae.</title>
        <authorList>
            <person name="Stine C."/>
            <person name="Li C."/>
            <person name="Tadesse D."/>
        </authorList>
    </citation>
    <scope>NUCLEOTIDE SEQUENCE [LARGE SCALE GENOMIC DNA]</scope>
    <source>
        <strain evidence="7 9">ATCC 51468</strain>
    </source>
</reference>
<dbReference type="InterPro" id="IPR026444">
    <property type="entry name" value="Secre_tail"/>
</dbReference>
<dbReference type="NCBIfam" id="TIGR04183">
    <property type="entry name" value="Por_Secre_tail"/>
    <property type="match status" value="1"/>
</dbReference>
<evidence type="ECO:0000256" key="2">
    <source>
        <dbReference type="ARBA" id="ARBA00022729"/>
    </source>
</evidence>
<gene>
    <name evidence="7" type="ORF">B0A73_16380</name>
    <name evidence="6" type="ORF">IW18_01640</name>
</gene>
<reference evidence="6 8" key="1">
    <citation type="submission" date="2015-01" db="EMBL/GenBank/DDBJ databases">
        <title>Genome of Flavobacterium hibernum DSM 12611.</title>
        <authorList>
            <person name="Stropko S.J."/>
            <person name="Pipes S.E."/>
            <person name="Newman J.D."/>
        </authorList>
    </citation>
    <scope>NUCLEOTIDE SEQUENCE [LARGE SCALE GENOMIC DNA]</scope>
    <source>
        <strain evidence="6 8">DSM 12611</strain>
    </source>
</reference>
<dbReference type="EMBL" id="MUGX01000023">
    <property type="protein sequence ID" value="OXA85588.1"/>
    <property type="molecule type" value="Genomic_DNA"/>
</dbReference>
<keyword evidence="1" id="KW-0433">Leucine-rich repeat</keyword>
<feature type="signal peptide" evidence="4">
    <location>
        <begin position="1"/>
        <end position="20"/>
    </location>
</feature>
<dbReference type="Proteomes" id="UP000198302">
    <property type="component" value="Unassembled WGS sequence"/>
</dbReference>
<accession>A0A0D0F4X0</accession>
<evidence type="ECO:0000256" key="3">
    <source>
        <dbReference type="ARBA" id="ARBA00022737"/>
    </source>
</evidence>
<keyword evidence="9" id="KW-1185">Reference proteome</keyword>
<dbReference type="STRING" id="37752.IW18_01640"/>